<name>A0ABP2CQL3_9GAMM</name>
<dbReference type="Gene3D" id="1.10.12.10">
    <property type="entry name" value="Lyase 2-enoyl-coa Hydratase, Chain A, domain 2"/>
    <property type="match status" value="1"/>
</dbReference>
<accession>A0ABP2CQL3</accession>
<dbReference type="CDD" id="cd06558">
    <property type="entry name" value="crotonase-like"/>
    <property type="match status" value="1"/>
</dbReference>
<dbReference type="Proteomes" id="UP000016543">
    <property type="component" value="Unassembled WGS sequence"/>
</dbReference>
<keyword evidence="3" id="KW-1185">Reference proteome</keyword>
<dbReference type="Pfam" id="PF00378">
    <property type="entry name" value="ECH_1"/>
    <property type="match status" value="1"/>
</dbReference>
<dbReference type="InterPro" id="IPR029045">
    <property type="entry name" value="ClpP/crotonase-like_dom_sf"/>
</dbReference>
<dbReference type="Gene3D" id="3.90.226.10">
    <property type="entry name" value="2-enoyl-CoA Hydratase, Chain A, domain 1"/>
    <property type="match status" value="1"/>
</dbReference>
<dbReference type="RefSeq" id="WP_006955266.1">
    <property type="nucleotide sequence ID" value="NZ_CH672404.1"/>
</dbReference>
<evidence type="ECO:0000313" key="2">
    <source>
        <dbReference type="EMBL" id="EAQ32128.1"/>
    </source>
</evidence>
<reference evidence="2 3" key="1">
    <citation type="submission" date="2006-01" db="EMBL/GenBank/DDBJ databases">
        <authorList>
            <person name="Brettar I."/>
            <person name="Hofle M."/>
            <person name="Ferriera S."/>
            <person name="Johnson J."/>
            <person name="Kravitz S."/>
            <person name="Halpern A."/>
            <person name="Remington K."/>
            <person name="Beeson K."/>
            <person name="Tran B."/>
            <person name="Rogers Y.-H."/>
            <person name="Friedman R."/>
            <person name="Venter J.C."/>
        </authorList>
    </citation>
    <scope>NUCLEOTIDE SEQUENCE [LARGE SCALE GENOMIC DNA]</scope>
    <source>
        <strain evidence="2 3">OS145</strain>
    </source>
</reference>
<dbReference type="InterPro" id="IPR001753">
    <property type="entry name" value="Enoyl-CoA_hydra/iso"/>
</dbReference>
<comment type="similarity">
    <text evidence="1">Belongs to the enoyl-CoA hydratase/isomerase family.</text>
</comment>
<dbReference type="SUPFAM" id="SSF52096">
    <property type="entry name" value="ClpP/crotonase"/>
    <property type="match status" value="1"/>
</dbReference>
<evidence type="ECO:0000313" key="3">
    <source>
        <dbReference type="Proteomes" id="UP000016543"/>
    </source>
</evidence>
<evidence type="ECO:0000256" key="1">
    <source>
        <dbReference type="ARBA" id="ARBA00005254"/>
    </source>
</evidence>
<dbReference type="PANTHER" id="PTHR42964">
    <property type="entry name" value="ENOYL-COA HYDRATASE"/>
    <property type="match status" value="1"/>
</dbReference>
<protein>
    <submittedName>
        <fullName evidence="2">Enoyl-CoA hydratase/isomerase family protein</fullName>
    </submittedName>
</protein>
<dbReference type="PANTHER" id="PTHR42964:SF1">
    <property type="entry name" value="POLYKETIDE BIOSYNTHESIS ENOYL-COA HYDRATASE PKSH-RELATED"/>
    <property type="match status" value="1"/>
</dbReference>
<dbReference type="InterPro" id="IPR014748">
    <property type="entry name" value="Enoyl-CoA_hydra_C"/>
</dbReference>
<dbReference type="InterPro" id="IPR051683">
    <property type="entry name" value="Enoyl-CoA_Hydratase/Isomerase"/>
</dbReference>
<gene>
    <name evidence="2" type="ORF">OS145_12894</name>
</gene>
<dbReference type="EMBL" id="AAMX01000008">
    <property type="protein sequence ID" value="EAQ32128.1"/>
    <property type="molecule type" value="Genomic_DNA"/>
</dbReference>
<proteinExistence type="inferred from homology"/>
<organism evidence="2 3">
    <name type="scientific">Idiomarina baltica OS145</name>
    <dbReference type="NCBI Taxonomy" id="314276"/>
    <lineage>
        <taxon>Bacteria</taxon>
        <taxon>Pseudomonadati</taxon>
        <taxon>Pseudomonadota</taxon>
        <taxon>Gammaproteobacteria</taxon>
        <taxon>Alteromonadales</taxon>
        <taxon>Idiomarinaceae</taxon>
        <taxon>Idiomarina</taxon>
    </lineage>
</organism>
<comment type="caution">
    <text evidence="2">The sequence shown here is derived from an EMBL/GenBank/DDBJ whole genome shotgun (WGS) entry which is preliminary data.</text>
</comment>
<sequence>MSEYTEFSIDSRGVAWLTLNRPEVHNAFDDKMIAELVAALTEVEESEQARVLVLRSNGKNFSAGADLNWMRSMADKDYQENIDDAAGLDRLMSQLDQLSKPTIALVQGAAFGGAVGLAACCDMVLAQPKSSFCLSEVKIGLIPAVISPYVVRVMGERQARRYMLTAERFFAEKALQAGLVTEIVEEFEDTLPSLLEALLNNSPQALGACKRLIRGVAHQPTSDPVRRFTIEEIAKIRVSDEGQEGLTAFLEKRAPQWQSKS</sequence>